<keyword evidence="4 6" id="KW-1133">Transmembrane helix</keyword>
<evidence type="ECO:0000313" key="8">
    <source>
        <dbReference type="Proteomes" id="UP000028878"/>
    </source>
</evidence>
<feature type="transmembrane region" description="Helical" evidence="6">
    <location>
        <begin position="377"/>
        <end position="398"/>
    </location>
</feature>
<feature type="transmembrane region" description="Helical" evidence="6">
    <location>
        <begin position="163"/>
        <end position="182"/>
    </location>
</feature>
<keyword evidence="5 6" id="KW-0472">Membrane</keyword>
<dbReference type="GO" id="GO:0005886">
    <property type="term" value="C:plasma membrane"/>
    <property type="evidence" value="ECO:0007669"/>
    <property type="project" value="UniProtKB-SubCell"/>
</dbReference>
<organism evidence="7 8">
    <name type="scientific">Hydrogenophaga intermedia</name>
    <dbReference type="NCBI Taxonomy" id="65786"/>
    <lineage>
        <taxon>Bacteria</taxon>
        <taxon>Pseudomonadati</taxon>
        <taxon>Pseudomonadota</taxon>
        <taxon>Betaproteobacteria</taxon>
        <taxon>Burkholderiales</taxon>
        <taxon>Comamonadaceae</taxon>
        <taxon>Hydrogenophaga</taxon>
    </lineage>
</organism>
<evidence type="ECO:0000313" key="7">
    <source>
        <dbReference type="EMBL" id="CDN88281.1"/>
    </source>
</evidence>
<feature type="transmembrane region" description="Helical" evidence="6">
    <location>
        <begin position="12"/>
        <end position="33"/>
    </location>
</feature>
<keyword evidence="2" id="KW-1003">Cell membrane</keyword>
<reference evidence="8" key="1">
    <citation type="submission" date="2014-11" db="EMBL/GenBank/DDBJ databases">
        <title>Draft genome sequence of Hydrogenophaga intermedia S1.</title>
        <authorList>
            <person name="Gan H.M."/>
            <person name="Chew T.H."/>
            <person name="Stolz A."/>
        </authorList>
    </citation>
    <scope>NUCLEOTIDE SEQUENCE [LARGE SCALE GENOMIC DNA]</scope>
    <source>
        <strain evidence="8">S1</strain>
    </source>
</reference>
<feature type="transmembrane region" description="Helical" evidence="6">
    <location>
        <begin position="92"/>
        <end position="117"/>
    </location>
</feature>
<feature type="transmembrane region" description="Helical" evidence="6">
    <location>
        <begin position="310"/>
        <end position="332"/>
    </location>
</feature>
<dbReference type="EMBL" id="CCAE010000021">
    <property type="protein sequence ID" value="CDN88281.1"/>
    <property type="molecule type" value="Genomic_DNA"/>
</dbReference>
<name>A0A1L1PUG5_HYDIT</name>
<evidence type="ECO:0000256" key="6">
    <source>
        <dbReference type="SAM" id="Phobius"/>
    </source>
</evidence>
<sequence length="515" mass="53648">MGLARRVLSGSLASWTRIGLTVLVQIGLVPLYLSHWTLEQYGCWLVVLAATAFVNILSLAHHNVVGNRMLQVPRGDGAGLGRLLSAALPYSLGLGLLELLVLAGLAALGALAVLFTAPEALPPGLMNEALASLLLVSTAIWLGVSTSGLYGRLASALGHFARGAWWGVAVQAVSGLAPATAVLLGAGLWPTACALAGAHLAVNLLYQADLWRLARRHGVHLQSPDWGLGWRNLRGSTLLGLSYACGLLRQQGLRVLVGGLLGVGAAVAFTTLRTASNLSLQGIATVTDPVFPEFMGFLRDRQQAATVGTFAFLWLTLVFLLGPALVVLQALAPTLFGWWTQGKLAFDATVFAGFSIALLLFAIARPADAILLGQNRLHTQLALAAFAALATVLGVLALDGRAGLMGIAAVLVAVELAVMALTVSRAAAWLSAQGLAWPSALFRFALAQVLVCAAGMAWIAAHPGDGAATVSATMALSALLFAGFVMQLPPGHRAWLAQRLGRYTARLCGQDRGAV</sequence>
<evidence type="ECO:0000256" key="2">
    <source>
        <dbReference type="ARBA" id="ARBA00022475"/>
    </source>
</evidence>
<dbReference type="PANTHER" id="PTHR30250">
    <property type="entry name" value="PST FAMILY PREDICTED COLANIC ACID TRANSPORTER"/>
    <property type="match status" value="1"/>
</dbReference>
<feature type="transmembrane region" description="Helical" evidence="6">
    <location>
        <begin position="39"/>
        <end position="60"/>
    </location>
</feature>
<accession>A0A1L1PUG5</accession>
<evidence type="ECO:0000256" key="4">
    <source>
        <dbReference type="ARBA" id="ARBA00022989"/>
    </source>
</evidence>
<comment type="subcellular location">
    <subcellularLocation>
        <location evidence="1">Cell membrane</location>
        <topology evidence="1">Multi-pass membrane protein</topology>
    </subcellularLocation>
</comment>
<dbReference type="AlphaFoldDB" id="A0A1L1PUG5"/>
<evidence type="ECO:0000256" key="1">
    <source>
        <dbReference type="ARBA" id="ARBA00004651"/>
    </source>
</evidence>
<proteinExistence type="predicted"/>
<feature type="transmembrane region" description="Helical" evidence="6">
    <location>
        <begin position="440"/>
        <end position="461"/>
    </location>
</feature>
<keyword evidence="8" id="KW-1185">Reference proteome</keyword>
<feature type="transmembrane region" description="Helical" evidence="6">
    <location>
        <begin position="404"/>
        <end position="428"/>
    </location>
</feature>
<dbReference type="RefSeq" id="WP_009518455.1">
    <property type="nucleotide sequence ID" value="NZ_CCAE010000021.1"/>
</dbReference>
<feature type="transmembrane region" description="Helical" evidence="6">
    <location>
        <begin position="344"/>
        <end position="365"/>
    </location>
</feature>
<evidence type="ECO:0000256" key="5">
    <source>
        <dbReference type="ARBA" id="ARBA00023136"/>
    </source>
</evidence>
<keyword evidence="3 6" id="KW-0812">Transmembrane</keyword>
<protein>
    <submittedName>
        <fullName evidence="7">Polysaccharide biosynthesis protein</fullName>
    </submittedName>
</protein>
<dbReference type="PANTHER" id="PTHR30250:SF26">
    <property type="entry name" value="PSMA PROTEIN"/>
    <property type="match status" value="1"/>
</dbReference>
<dbReference type="InterPro" id="IPR050833">
    <property type="entry name" value="Poly_Biosynth_Transport"/>
</dbReference>
<dbReference type="Proteomes" id="UP000028878">
    <property type="component" value="Unassembled WGS sequence"/>
</dbReference>
<feature type="transmembrane region" description="Helical" evidence="6">
    <location>
        <begin position="467"/>
        <end position="486"/>
    </location>
</feature>
<feature type="transmembrane region" description="Helical" evidence="6">
    <location>
        <begin position="188"/>
        <end position="206"/>
    </location>
</feature>
<feature type="transmembrane region" description="Helical" evidence="6">
    <location>
        <begin position="129"/>
        <end position="151"/>
    </location>
</feature>
<evidence type="ECO:0000256" key="3">
    <source>
        <dbReference type="ARBA" id="ARBA00022692"/>
    </source>
</evidence>
<gene>
    <name evidence="7" type="ORF">BN948_02714</name>
</gene>